<sequence>MIEERGDWSFVQAALDGYCGWIESRFLGRDLPAITHRVSTPRRISTPKRSETARDRLAVDGGAGLGHGNAGQILAARERRLGALDASCDPCGKRSWRFGRKPDGDALSLGRKQPLGD</sequence>
<proteinExistence type="predicted"/>
<evidence type="ECO:0000313" key="4">
    <source>
        <dbReference type="Proteomes" id="UP001243846"/>
    </source>
</evidence>
<dbReference type="InterPro" id="IPR041382">
    <property type="entry name" value="SH3_16"/>
</dbReference>
<protein>
    <recommendedName>
        <fullName evidence="2">Bacterial dipeptidyl-peptidase SH3 domain-containing protein</fullName>
    </recommendedName>
</protein>
<dbReference type="EMBL" id="JAUFRC010000001">
    <property type="protein sequence ID" value="MDN3712601.1"/>
    <property type="molecule type" value="Genomic_DNA"/>
</dbReference>
<evidence type="ECO:0000256" key="1">
    <source>
        <dbReference type="SAM" id="MobiDB-lite"/>
    </source>
</evidence>
<feature type="domain" description="Bacterial dipeptidyl-peptidase SH3" evidence="2">
    <location>
        <begin position="2"/>
        <end position="24"/>
    </location>
</feature>
<evidence type="ECO:0000313" key="3">
    <source>
        <dbReference type="EMBL" id="MDN3712601.1"/>
    </source>
</evidence>
<keyword evidence="4" id="KW-1185">Reference proteome</keyword>
<reference evidence="4" key="1">
    <citation type="journal article" date="2019" name="Int. J. Syst. Evol. Microbiol.">
        <title>The Global Catalogue of Microorganisms (GCM) 10K type strain sequencing project: providing services to taxonomists for standard genome sequencing and annotation.</title>
        <authorList>
            <consortium name="The Broad Institute Genomics Platform"/>
            <consortium name="The Broad Institute Genome Sequencing Center for Infectious Disease"/>
            <person name="Wu L."/>
            <person name="Ma J."/>
        </authorList>
    </citation>
    <scope>NUCLEOTIDE SEQUENCE [LARGE SCALE GENOMIC DNA]</scope>
    <source>
        <strain evidence="4">CECT 8482</strain>
    </source>
</reference>
<dbReference type="Pfam" id="PF18348">
    <property type="entry name" value="SH3_16"/>
    <property type="match status" value="1"/>
</dbReference>
<gene>
    <name evidence="3" type="ORF">QWZ10_14125</name>
</gene>
<accession>A0ABT8D8E2</accession>
<name>A0ABT8D8E2_9RHOB</name>
<evidence type="ECO:0000259" key="2">
    <source>
        <dbReference type="Pfam" id="PF18348"/>
    </source>
</evidence>
<organism evidence="3 4">
    <name type="scientific">Paracoccus cavernae</name>
    <dbReference type="NCBI Taxonomy" id="1571207"/>
    <lineage>
        <taxon>Bacteria</taxon>
        <taxon>Pseudomonadati</taxon>
        <taxon>Pseudomonadota</taxon>
        <taxon>Alphaproteobacteria</taxon>
        <taxon>Rhodobacterales</taxon>
        <taxon>Paracoccaceae</taxon>
        <taxon>Paracoccus</taxon>
    </lineage>
</organism>
<feature type="region of interest" description="Disordered" evidence="1">
    <location>
        <begin position="98"/>
        <end position="117"/>
    </location>
</feature>
<dbReference type="Proteomes" id="UP001243846">
    <property type="component" value="Unassembled WGS sequence"/>
</dbReference>
<comment type="caution">
    <text evidence="3">The sequence shown here is derived from an EMBL/GenBank/DDBJ whole genome shotgun (WGS) entry which is preliminary data.</text>
</comment>